<feature type="compositionally biased region" description="Basic and acidic residues" evidence="1">
    <location>
        <begin position="1"/>
        <end position="10"/>
    </location>
</feature>
<keyword evidence="3" id="KW-1185">Reference proteome</keyword>
<name>W9SHB0_9ROSA</name>
<protein>
    <submittedName>
        <fullName evidence="2">Uncharacterized protein</fullName>
    </submittedName>
</protein>
<reference evidence="3" key="1">
    <citation type="submission" date="2013-01" db="EMBL/GenBank/DDBJ databases">
        <title>Draft Genome Sequence of a Mulberry Tree, Morus notabilis C.K. Schneid.</title>
        <authorList>
            <person name="He N."/>
            <person name="Zhao S."/>
        </authorList>
    </citation>
    <scope>NUCLEOTIDE SEQUENCE</scope>
</reference>
<feature type="region of interest" description="Disordered" evidence="1">
    <location>
        <begin position="1"/>
        <end position="37"/>
    </location>
</feature>
<evidence type="ECO:0000256" key="1">
    <source>
        <dbReference type="SAM" id="MobiDB-lite"/>
    </source>
</evidence>
<dbReference type="Proteomes" id="UP000030645">
    <property type="component" value="Unassembled WGS sequence"/>
</dbReference>
<dbReference type="EMBL" id="KE345571">
    <property type="protein sequence ID" value="EXC06822.1"/>
    <property type="molecule type" value="Genomic_DNA"/>
</dbReference>
<evidence type="ECO:0000313" key="2">
    <source>
        <dbReference type="EMBL" id="EXC06822.1"/>
    </source>
</evidence>
<sequence>MICHSLESKAPDSQPLLPPHARRNVMSRLNPSPTTAPPYVIPAPVYALLRRSRHGVCRCTIKMVGSSTHLTSLLLVSPRS</sequence>
<evidence type="ECO:0000313" key="3">
    <source>
        <dbReference type="Proteomes" id="UP000030645"/>
    </source>
</evidence>
<dbReference type="AlphaFoldDB" id="W9SHB0"/>
<organism evidence="2 3">
    <name type="scientific">Morus notabilis</name>
    <dbReference type="NCBI Taxonomy" id="981085"/>
    <lineage>
        <taxon>Eukaryota</taxon>
        <taxon>Viridiplantae</taxon>
        <taxon>Streptophyta</taxon>
        <taxon>Embryophyta</taxon>
        <taxon>Tracheophyta</taxon>
        <taxon>Spermatophyta</taxon>
        <taxon>Magnoliopsida</taxon>
        <taxon>eudicotyledons</taxon>
        <taxon>Gunneridae</taxon>
        <taxon>Pentapetalae</taxon>
        <taxon>rosids</taxon>
        <taxon>fabids</taxon>
        <taxon>Rosales</taxon>
        <taxon>Moraceae</taxon>
        <taxon>Moreae</taxon>
        <taxon>Morus</taxon>
    </lineage>
</organism>
<proteinExistence type="predicted"/>
<accession>W9SHB0</accession>
<gene>
    <name evidence="2" type="ORF">L484_017288</name>
</gene>